<dbReference type="Proteomes" id="UP000034160">
    <property type="component" value="Unassembled WGS sequence"/>
</dbReference>
<dbReference type="AlphaFoldDB" id="A0A0G0Y8B7"/>
<dbReference type="EMBL" id="LCCN01000004">
    <property type="protein sequence ID" value="KKS32954.1"/>
    <property type="molecule type" value="Genomic_DNA"/>
</dbReference>
<reference evidence="1 2" key="1">
    <citation type="journal article" date="2015" name="Nature">
        <title>rRNA introns, odd ribosomes, and small enigmatic genomes across a large radiation of phyla.</title>
        <authorList>
            <person name="Brown C.T."/>
            <person name="Hug L.A."/>
            <person name="Thomas B.C."/>
            <person name="Sharon I."/>
            <person name="Castelle C.J."/>
            <person name="Singh A."/>
            <person name="Wilkins M.J."/>
            <person name="Williams K.H."/>
            <person name="Banfield J.F."/>
        </authorList>
    </citation>
    <scope>NUCLEOTIDE SEQUENCE [LARGE SCALE GENOMIC DNA]</scope>
</reference>
<protein>
    <submittedName>
        <fullName evidence="1">Uncharacterized protein</fullName>
    </submittedName>
</protein>
<organism evidence="1 2">
    <name type="scientific">Candidatus Amesbacteria bacterium GW2011_GWA2_42_12</name>
    <dbReference type="NCBI Taxonomy" id="1618356"/>
    <lineage>
        <taxon>Bacteria</taxon>
        <taxon>Candidatus Amesiibacteriota</taxon>
    </lineage>
</organism>
<gene>
    <name evidence="1" type="ORF">UU93_C0004G0001</name>
</gene>
<comment type="caution">
    <text evidence="1">The sequence shown here is derived from an EMBL/GenBank/DDBJ whole genome shotgun (WGS) entry which is preliminary data.</text>
</comment>
<name>A0A0G0Y8B7_9BACT</name>
<proteinExistence type="predicted"/>
<evidence type="ECO:0000313" key="1">
    <source>
        <dbReference type="EMBL" id="KKS32954.1"/>
    </source>
</evidence>
<accession>A0A0G0Y8B7</accession>
<sequence>MAGAESGQVTDKDVIGRQTAIQFFRAQAVELGEQIMAIEGRIGVPGGMVSVVDKRGVSSGKYKKQRDLFNDWAVGIKENDGKRIQEAKAYLEKEVRKIEVQSRKLRSKLTGQLPDDEKFDEREGKVADLTKVAYLATDDRKYGINVSLKIAKEELLLTKRFKLQKRLDGLASKANEYGEVLQEL</sequence>
<evidence type="ECO:0000313" key="2">
    <source>
        <dbReference type="Proteomes" id="UP000034160"/>
    </source>
</evidence>
<dbReference type="STRING" id="1618356.UU93_C0004G0001"/>